<dbReference type="SUPFAM" id="SSF53092">
    <property type="entry name" value="Creatinase/prolidase N-terminal domain"/>
    <property type="match status" value="1"/>
</dbReference>
<protein>
    <submittedName>
        <fullName evidence="3">M24 family metallopeptidase</fullName>
    </submittedName>
</protein>
<feature type="domain" description="Peptidase M24" evidence="1">
    <location>
        <begin position="232"/>
        <end position="442"/>
    </location>
</feature>
<evidence type="ECO:0000313" key="3">
    <source>
        <dbReference type="EMBL" id="MVA97285.1"/>
    </source>
</evidence>
<dbReference type="InterPro" id="IPR050659">
    <property type="entry name" value="Peptidase_M24B"/>
</dbReference>
<dbReference type="RefSeq" id="WP_156712260.1">
    <property type="nucleotide sequence ID" value="NZ_WPHG01000002.1"/>
</dbReference>
<reference evidence="3 4" key="1">
    <citation type="submission" date="2019-12" db="EMBL/GenBank/DDBJ databases">
        <title>Nitratireductor arenosus sp. nov., Isolated from sea sand, Jeju island, South Korea.</title>
        <authorList>
            <person name="Kim W."/>
        </authorList>
    </citation>
    <scope>NUCLEOTIDE SEQUENCE [LARGE SCALE GENOMIC DNA]</scope>
    <source>
        <strain evidence="3 4">CAU 1489</strain>
    </source>
</reference>
<dbReference type="InterPro" id="IPR036005">
    <property type="entry name" value="Creatinase/aminopeptidase-like"/>
</dbReference>
<dbReference type="InterPro" id="IPR000587">
    <property type="entry name" value="Creatinase_N"/>
</dbReference>
<dbReference type="Gene3D" id="3.40.350.10">
    <property type="entry name" value="Creatinase/prolidase N-terminal domain"/>
    <property type="match status" value="1"/>
</dbReference>
<evidence type="ECO:0000259" key="2">
    <source>
        <dbReference type="Pfam" id="PF01321"/>
    </source>
</evidence>
<dbReference type="AlphaFoldDB" id="A0A844QDF9"/>
<proteinExistence type="predicted"/>
<keyword evidence="4" id="KW-1185">Reference proteome</keyword>
<dbReference type="PANTHER" id="PTHR46112:SF8">
    <property type="entry name" value="CYTOPLASMIC PEPTIDASE PEPQ-RELATED"/>
    <property type="match status" value="1"/>
</dbReference>
<dbReference type="SUPFAM" id="SSF55920">
    <property type="entry name" value="Creatinase/aminopeptidase"/>
    <property type="match status" value="1"/>
</dbReference>
<dbReference type="PANTHER" id="PTHR46112">
    <property type="entry name" value="AMINOPEPTIDASE"/>
    <property type="match status" value="1"/>
</dbReference>
<dbReference type="Pfam" id="PF01321">
    <property type="entry name" value="Creatinase_N"/>
    <property type="match status" value="1"/>
</dbReference>
<feature type="domain" description="Creatinase N-terminal" evidence="2">
    <location>
        <begin position="77"/>
        <end position="224"/>
    </location>
</feature>
<dbReference type="EMBL" id="WPHG01000002">
    <property type="protein sequence ID" value="MVA97285.1"/>
    <property type="molecule type" value="Genomic_DNA"/>
</dbReference>
<gene>
    <name evidence="3" type="ORF">GN330_08495</name>
</gene>
<evidence type="ECO:0000313" key="4">
    <source>
        <dbReference type="Proteomes" id="UP000463224"/>
    </source>
</evidence>
<dbReference type="CDD" id="cd01066">
    <property type="entry name" value="APP_MetAP"/>
    <property type="match status" value="1"/>
</dbReference>
<comment type="caution">
    <text evidence="3">The sequence shown here is derived from an EMBL/GenBank/DDBJ whole genome shotgun (WGS) entry which is preliminary data.</text>
</comment>
<dbReference type="Gene3D" id="3.90.230.10">
    <property type="entry name" value="Creatinase/methionine aminopeptidase superfamily"/>
    <property type="match status" value="1"/>
</dbReference>
<dbReference type="Pfam" id="PF00557">
    <property type="entry name" value="Peptidase_M24"/>
    <property type="match status" value="1"/>
</dbReference>
<dbReference type="InterPro" id="IPR000994">
    <property type="entry name" value="Pept_M24"/>
</dbReference>
<dbReference type="InterPro" id="IPR029149">
    <property type="entry name" value="Creatin/AminoP/Spt16_N"/>
</dbReference>
<evidence type="ECO:0000259" key="1">
    <source>
        <dbReference type="Pfam" id="PF00557"/>
    </source>
</evidence>
<dbReference type="Proteomes" id="UP000463224">
    <property type="component" value="Unassembled WGS sequence"/>
</dbReference>
<name>A0A844QDF9_9HYPH</name>
<organism evidence="3 4">
    <name type="scientific">Nitratireductor arenosus</name>
    <dbReference type="NCBI Taxonomy" id="2682096"/>
    <lineage>
        <taxon>Bacteria</taxon>
        <taxon>Pseudomonadati</taxon>
        <taxon>Pseudomonadota</taxon>
        <taxon>Alphaproteobacteria</taxon>
        <taxon>Hyphomicrobiales</taxon>
        <taxon>Phyllobacteriaceae</taxon>
        <taxon>Nitratireductor</taxon>
    </lineage>
</organism>
<sequence length="459" mass="50420">METSDAKGLFGRHRKIMPFSPDDAAIAGQPDAALLRAARDKAAALNQHVLGYGALAEGEWAAAGIPAPDLAAMRTYRLERIRAELARRDYAGLLVYDPVNIRYATDSTNMQLWVTHNATRFCFVATDGPVILYDYHHSEHLSDHAGVVDEVRPCLSTIFMYGGDLIEERIGRWADEVAALVAETCGTNRRIAIDCLQPGAHAALIARGIKVHDGQQVIERARAVKSADEIVCMRRAVVACERAMAEMEAGLRPGMSENDLWALLHHGNIVRGGEWIETRLLASGPRTNPWFQESSARPIEAGDLVAFDTDLIGPYGFCADLSRTWLAGDGAPTDEQRALYRIAADQVAYNMELLRPGLSFRDLWETAKSLPADCLPNRYGCLYHGVGLCDEYPTIPYRDDVEPDIPADETLVPGMVLCVESYTGRLGGHEGVKLEEQVLITEAGFEKLSAYPLDARLNG</sequence>
<accession>A0A844QDF9</accession>